<organism evidence="6 7">
    <name type="scientific">Podospora appendiculata</name>
    <dbReference type="NCBI Taxonomy" id="314037"/>
    <lineage>
        <taxon>Eukaryota</taxon>
        <taxon>Fungi</taxon>
        <taxon>Dikarya</taxon>
        <taxon>Ascomycota</taxon>
        <taxon>Pezizomycotina</taxon>
        <taxon>Sordariomycetes</taxon>
        <taxon>Sordariomycetidae</taxon>
        <taxon>Sordariales</taxon>
        <taxon>Podosporaceae</taxon>
        <taxon>Podospora</taxon>
    </lineage>
</organism>
<dbReference type="InterPro" id="IPR002227">
    <property type="entry name" value="Tyrosinase_Cu-bd"/>
</dbReference>
<dbReference type="PANTHER" id="PTHR11474:SF125">
    <property type="entry name" value="N-ACETYL-6-HYDROXYTRYPTOPHAN OXIDASE IVOB-RELATED"/>
    <property type="match status" value="1"/>
</dbReference>
<evidence type="ECO:0000313" key="7">
    <source>
        <dbReference type="Proteomes" id="UP001270362"/>
    </source>
</evidence>
<sequence>MRTTWNALLLPSIIGGAAADWTSKIKVVRNGYFPLDVVDNLETATMAKVETWVASKVAAGKNNNCTLENAAVRREWSDLSVAQREEYVAAVQCLMKLPARAPKDKYPGALSRFDDFVAYHMTHAAQLHDTIHLFPAHKQFLYVYEQALRNECNYTGYQPYMNYDRYARDPINSPMFNGNASSMGGNGGPEPGYKGIPQSGRTPNIIKSGGGGGCVTEGPFSDMVVSLGPTSMSPIRGIAIPKNAFANGTAANKRCLRRDINRNAAMGATADRAYSLIVNNTDINGFYNQLLGNPPPKNDPYPWGIHTAGHYIHAVDPGADPATSPGDPVFYFHHGALDRLWWIWQMQDPDKRLNAVPAFGEMPGHGGMRRRHGSGTNNNARADTDPMTAVIDLEWLAPSIPLMEAHDQLGGNKGAFCYVYV</sequence>
<name>A0AAE0XD17_9PEZI</name>
<evidence type="ECO:0000313" key="6">
    <source>
        <dbReference type="EMBL" id="KAK3690470.1"/>
    </source>
</evidence>
<evidence type="ECO:0000256" key="2">
    <source>
        <dbReference type="ARBA" id="ARBA00023002"/>
    </source>
</evidence>
<protein>
    <recommendedName>
        <fullName evidence="5">Tyrosinase copper-binding domain-containing protein</fullName>
    </recommendedName>
</protein>
<dbReference type="PROSITE" id="PS00498">
    <property type="entry name" value="TYROSINASE_2"/>
    <property type="match status" value="1"/>
</dbReference>
<feature type="region of interest" description="Disordered" evidence="3">
    <location>
        <begin position="364"/>
        <end position="383"/>
    </location>
</feature>
<dbReference type="InterPro" id="IPR008922">
    <property type="entry name" value="Di-copper_centre_dom_sf"/>
</dbReference>
<evidence type="ECO:0000259" key="5">
    <source>
        <dbReference type="PROSITE" id="PS00498"/>
    </source>
</evidence>
<keyword evidence="4" id="KW-0732">Signal</keyword>
<keyword evidence="2" id="KW-0560">Oxidoreductase</keyword>
<reference evidence="6" key="1">
    <citation type="journal article" date="2023" name="Mol. Phylogenet. Evol.">
        <title>Genome-scale phylogeny and comparative genomics of the fungal order Sordariales.</title>
        <authorList>
            <person name="Hensen N."/>
            <person name="Bonometti L."/>
            <person name="Westerberg I."/>
            <person name="Brannstrom I.O."/>
            <person name="Guillou S."/>
            <person name="Cros-Aarteil S."/>
            <person name="Calhoun S."/>
            <person name="Haridas S."/>
            <person name="Kuo A."/>
            <person name="Mondo S."/>
            <person name="Pangilinan J."/>
            <person name="Riley R."/>
            <person name="LaButti K."/>
            <person name="Andreopoulos B."/>
            <person name="Lipzen A."/>
            <person name="Chen C."/>
            <person name="Yan M."/>
            <person name="Daum C."/>
            <person name="Ng V."/>
            <person name="Clum A."/>
            <person name="Steindorff A."/>
            <person name="Ohm R.A."/>
            <person name="Martin F."/>
            <person name="Silar P."/>
            <person name="Natvig D.O."/>
            <person name="Lalanne C."/>
            <person name="Gautier V."/>
            <person name="Ament-Velasquez S.L."/>
            <person name="Kruys A."/>
            <person name="Hutchinson M.I."/>
            <person name="Powell A.J."/>
            <person name="Barry K."/>
            <person name="Miller A.N."/>
            <person name="Grigoriev I.V."/>
            <person name="Debuchy R."/>
            <person name="Gladieux P."/>
            <person name="Hiltunen Thoren M."/>
            <person name="Johannesson H."/>
        </authorList>
    </citation>
    <scope>NUCLEOTIDE SEQUENCE</scope>
    <source>
        <strain evidence="6">CBS 314.62</strain>
    </source>
</reference>
<dbReference type="GO" id="GO:0016491">
    <property type="term" value="F:oxidoreductase activity"/>
    <property type="evidence" value="ECO:0007669"/>
    <property type="project" value="UniProtKB-KW"/>
</dbReference>
<comment type="caution">
    <text evidence="6">The sequence shown here is derived from an EMBL/GenBank/DDBJ whole genome shotgun (WGS) entry which is preliminary data.</text>
</comment>
<gene>
    <name evidence="6" type="ORF">B0T22DRAFT_515907</name>
</gene>
<proteinExistence type="predicted"/>
<feature type="chain" id="PRO_5042171477" description="Tyrosinase copper-binding domain-containing protein" evidence="4">
    <location>
        <begin position="20"/>
        <end position="421"/>
    </location>
</feature>
<accession>A0AAE0XD17</accession>
<dbReference type="EMBL" id="JAULSO010000002">
    <property type="protein sequence ID" value="KAK3690470.1"/>
    <property type="molecule type" value="Genomic_DNA"/>
</dbReference>
<dbReference type="PANTHER" id="PTHR11474">
    <property type="entry name" value="TYROSINASE FAMILY MEMBER"/>
    <property type="match status" value="1"/>
</dbReference>
<evidence type="ECO:0000256" key="1">
    <source>
        <dbReference type="ARBA" id="ARBA00022723"/>
    </source>
</evidence>
<feature type="domain" description="Tyrosinase copper-binding" evidence="5">
    <location>
        <begin position="327"/>
        <end position="338"/>
    </location>
</feature>
<dbReference type="InterPro" id="IPR050316">
    <property type="entry name" value="Tyrosinase/Hemocyanin"/>
</dbReference>
<evidence type="ECO:0000256" key="3">
    <source>
        <dbReference type="SAM" id="MobiDB-lite"/>
    </source>
</evidence>
<dbReference type="Pfam" id="PF00264">
    <property type="entry name" value="Tyrosinase"/>
    <property type="match status" value="1"/>
</dbReference>
<keyword evidence="7" id="KW-1185">Reference proteome</keyword>
<reference evidence="6" key="2">
    <citation type="submission" date="2023-06" db="EMBL/GenBank/DDBJ databases">
        <authorList>
            <consortium name="Lawrence Berkeley National Laboratory"/>
            <person name="Haridas S."/>
            <person name="Hensen N."/>
            <person name="Bonometti L."/>
            <person name="Westerberg I."/>
            <person name="Brannstrom I.O."/>
            <person name="Guillou S."/>
            <person name="Cros-Aarteil S."/>
            <person name="Calhoun S."/>
            <person name="Kuo A."/>
            <person name="Mondo S."/>
            <person name="Pangilinan J."/>
            <person name="Riley R."/>
            <person name="Labutti K."/>
            <person name="Andreopoulos B."/>
            <person name="Lipzen A."/>
            <person name="Chen C."/>
            <person name="Yanf M."/>
            <person name="Daum C."/>
            <person name="Ng V."/>
            <person name="Clum A."/>
            <person name="Steindorff A."/>
            <person name="Ohm R."/>
            <person name="Martin F."/>
            <person name="Silar P."/>
            <person name="Natvig D."/>
            <person name="Lalanne C."/>
            <person name="Gautier V."/>
            <person name="Ament-Velasquez S.L."/>
            <person name="Kruys A."/>
            <person name="Hutchinson M.I."/>
            <person name="Powell A.J."/>
            <person name="Barry K."/>
            <person name="Miller A.N."/>
            <person name="Grigoriev I.V."/>
            <person name="Debuchy R."/>
            <person name="Gladieux P."/>
            <person name="Thoren M.H."/>
            <person name="Johannesson H."/>
        </authorList>
    </citation>
    <scope>NUCLEOTIDE SEQUENCE</scope>
    <source>
        <strain evidence="6">CBS 314.62</strain>
    </source>
</reference>
<dbReference type="Proteomes" id="UP001270362">
    <property type="component" value="Unassembled WGS sequence"/>
</dbReference>
<dbReference type="PRINTS" id="PR00092">
    <property type="entry name" value="TYROSINASE"/>
</dbReference>
<dbReference type="Gene3D" id="1.10.1280.10">
    <property type="entry name" value="Di-copper center containing domain from catechol oxidase"/>
    <property type="match status" value="1"/>
</dbReference>
<keyword evidence="1" id="KW-0479">Metal-binding</keyword>
<dbReference type="AlphaFoldDB" id="A0AAE0XD17"/>
<dbReference type="SUPFAM" id="SSF48056">
    <property type="entry name" value="Di-copper centre-containing domain"/>
    <property type="match status" value="1"/>
</dbReference>
<dbReference type="GO" id="GO:0046872">
    <property type="term" value="F:metal ion binding"/>
    <property type="evidence" value="ECO:0007669"/>
    <property type="project" value="UniProtKB-KW"/>
</dbReference>
<feature type="signal peptide" evidence="4">
    <location>
        <begin position="1"/>
        <end position="19"/>
    </location>
</feature>
<evidence type="ECO:0000256" key="4">
    <source>
        <dbReference type="SAM" id="SignalP"/>
    </source>
</evidence>